<sequence length="59" mass="6970">MFKKILLMIIFTMAIMGCTAEDIDIWRNADRRAAERGETCYRRASGTYYCKDDYGNRTY</sequence>
<dbReference type="AlphaFoldDB" id="A0A510JHN6"/>
<organism evidence="2 3">
    <name type="scientific">Leptotrichia hofstadii</name>
    <dbReference type="NCBI Taxonomy" id="157688"/>
    <lineage>
        <taxon>Bacteria</taxon>
        <taxon>Fusobacteriati</taxon>
        <taxon>Fusobacteriota</taxon>
        <taxon>Fusobacteriia</taxon>
        <taxon>Fusobacteriales</taxon>
        <taxon>Leptotrichiaceae</taxon>
        <taxon>Leptotrichia</taxon>
    </lineage>
</organism>
<keyword evidence="1" id="KW-0732">Signal</keyword>
<evidence type="ECO:0000313" key="3">
    <source>
        <dbReference type="Proteomes" id="UP000321892"/>
    </source>
</evidence>
<feature type="chain" id="PRO_5022035068" description="Lipoprotein" evidence="1">
    <location>
        <begin position="21"/>
        <end position="59"/>
    </location>
</feature>
<name>A0A510JHN6_9FUSO</name>
<keyword evidence="3" id="KW-1185">Reference proteome</keyword>
<dbReference type="PROSITE" id="PS51257">
    <property type="entry name" value="PROKAR_LIPOPROTEIN"/>
    <property type="match status" value="1"/>
</dbReference>
<evidence type="ECO:0000256" key="1">
    <source>
        <dbReference type="SAM" id="SignalP"/>
    </source>
</evidence>
<gene>
    <name evidence="2" type="ORF">JCM16775_0613</name>
</gene>
<dbReference type="KEGG" id="lhf:JCM16775_0613"/>
<reference evidence="2 3" key="1">
    <citation type="submission" date="2019-07" db="EMBL/GenBank/DDBJ databases">
        <title>Complete Genome Sequence of Leptotrichia hofstadii Strain JCM16775.</title>
        <authorList>
            <person name="Watanabe S."/>
            <person name="Cui L."/>
        </authorList>
    </citation>
    <scope>NUCLEOTIDE SEQUENCE [LARGE SCALE GENOMIC DNA]</scope>
    <source>
        <strain evidence="2 3">JCM16775</strain>
    </source>
</reference>
<dbReference type="Proteomes" id="UP000321892">
    <property type="component" value="Chromosome"/>
</dbReference>
<accession>A0A510JHN6</accession>
<dbReference type="EMBL" id="AP019823">
    <property type="protein sequence ID" value="BBM37911.1"/>
    <property type="molecule type" value="Genomic_DNA"/>
</dbReference>
<protein>
    <recommendedName>
        <fullName evidence="4">Lipoprotein</fullName>
    </recommendedName>
</protein>
<evidence type="ECO:0000313" key="2">
    <source>
        <dbReference type="EMBL" id="BBM37911.1"/>
    </source>
</evidence>
<feature type="signal peptide" evidence="1">
    <location>
        <begin position="1"/>
        <end position="20"/>
    </location>
</feature>
<evidence type="ECO:0008006" key="4">
    <source>
        <dbReference type="Google" id="ProtNLM"/>
    </source>
</evidence>
<proteinExistence type="predicted"/>